<protein>
    <recommendedName>
        <fullName evidence="1">UPF0246 protein EV690_2965</fullName>
    </recommendedName>
</protein>
<dbReference type="PANTHER" id="PTHR30283:SF4">
    <property type="entry name" value="PEROXIDE STRESS RESISTANCE PROTEIN YAAA"/>
    <property type="match status" value="1"/>
</dbReference>
<comment type="caution">
    <text evidence="2">The sequence shown here is derived from an EMBL/GenBank/DDBJ whole genome shotgun (WGS) entry which is preliminary data.</text>
</comment>
<evidence type="ECO:0000256" key="1">
    <source>
        <dbReference type="HAMAP-Rule" id="MF_00652"/>
    </source>
</evidence>
<organism evidence="2 3">
    <name type="scientific">Celerinatantimonas diazotrophica</name>
    <dbReference type="NCBI Taxonomy" id="412034"/>
    <lineage>
        <taxon>Bacteria</taxon>
        <taxon>Pseudomonadati</taxon>
        <taxon>Pseudomonadota</taxon>
        <taxon>Gammaproteobacteria</taxon>
        <taxon>Celerinatantimonadaceae</taxon>
        <taxon>Celerinatantimonas</taxon>
    </lineage>
</organism>
<keyword evidence="3" id="KW-1185">Reference proteome</keyword>
<dbReference type="GO" id="GO:0033194">
    <property type="term" value="P:response to hydroperoxide"/>
    <property type="evidence" value="ECO:0007669"/>
    <property type="project" value="TreeGrafter"/>
</dbReference>
<proteinExistence type="inferred from homology"/>
<dbReference type="GO" id="GO:0005829">
    <property type="term" value="C:cytosol"/>
    <property type="evidence" value="ECO:0007669"/>
    <property type="project" value="TreeGrafter"/>
</dbReference>
<dbReference type="AlphaFoldDB" id="A0A4R1J9Y6"/>
<dbReference type="NCBIfam" id="NF002541">
    <property type="entry name" value="PRK02101.1-1"/>
    <property type="match status" value="1"/>
</dbReference>
<evidence type="ECO:0000313" key="3">
    <source>
        <dbReference type="Proteomes" id="UP000295565"/>
    </source>
</evidence>
<gene>
    <name evidence="2" type="ORF">EV690_2965</name>
</gene>
<evidence type="ECO:0000313" key="2">
    <source>
        <dbReference type="EMBL" id="TCK47257.1"/>
    </source>
</evidence>
<comment type="similarity">
    <text evidence="1">Belongs to the UPF0246 family.</text>
</comment>
<dbReference type="HAMAP" id="MF_00652">
    <property type="entry name" value="UPF0246"/>
    <property type="match status" value="1"/>
</dbReference>
<dbReference type="OrthoDB" id="9777133at2"/>
<dbReference type="InterPro" id="IPR005583">
    <property type="entry name" value="YaaA"/>
</dbReference>
<reference evidence="2 3" key="1">
    <citation type="submission" date="2019-03" db="EMBL/GenBank/DDBJ databases">
        <title>Genomic Encyclopedia of Type Strains, Phase IV (KMG-IV): sequencing the most valuable type-strain genomes for metagenomic binning, comparative biology and taxonomic classification.</title>
        <authorList>
            <person name="Goeker M."/>
        </authorList>
    </citation>
    <scope>NUCLEOTIDE SEQUENCE [LARGE SCALE GENOMIC DNA]</scope>
    <source>
        <strain evidence="2 3">DSM 18577</strain>
    </source>
</reference>
<dbReference type="EMBL" id="SMGD01000015">
    <property type="protein sequence ID" value="TCK47257.1"/>
    <property type="molecule type" value="Genomic_DNA"/>
</dbReference>
<sequence>MLAVISPAKSLDFKTSAPKREYTQPMLLEHSQILADRAKQLTPAQIASLMKISDKLAGLNAARFTQWQTPFVEPQAKASIYAFTGDVYTGVDALSLDESATQWLNEHLRILSGLYGVLRPFDLMMPYRLEMGIKLDNSRGKDLYAFWGNIITDLLNEVIREQQAEYLINLASNEYFKSVNVQHLTVPVISPVFKDFKNGQYKIISFYAKKARGMMVRYMAENQLKTPNELLQFDVDGYRYCPDESTELTPVFKRHP</sequence>
<dbReference type="Proteomes" id="UP000295565">
    <property type="component" value="Unassembled WGS sequence"/>
</dbReference>
<dbReference type="Pfam" id="PF03883">
    <property type="entry name" value="H2O2_YaaD"/>
    <property type="match status" value="1"/>
</dbReference>
<dbReference type="NCBIfam" id="NF002542">
    <property type="entry name" value="PRK02101.1-3"/>
    <property type="match status" value="1"/>
</dbReference>
<accession>A0A4R1J9Y6</accession>
<dbReference type="PANTHER" id="PTHR30283">
    <property type="entry name" value="PEROXIDE STRESS RESPONSE PROTEIN YAAA"/>
    <property type="match status" value="1"/>
</dbReference>
<dbReference type="RefSeq" id="WP_131913710.1">
    <property type="nucleotide sequence ID" value="NZ_OU594967.1"/>
</dbReference>
<name>A0A4R1J9Y6_9GAMM</name>